<name>A0A561BUE6_9ACTN</name>
<feature type="domain" description="FAD/NAD(P)-binding" evidence="6">
    <location>
        <begin position="17"/>
        <end position="329"/>
    </location>
</feature>
<dbReference type="Proteomes" id="UP000318380">
    <property type="component" value="Unassembled WGS sequence"/>
</dbReference>
<gene>
    <name evidence="7" type="ORF">FB561_3622</name>
</gene>
<evidence type="ECO:0000313" key="7">
    <source>
        <dbReference type="EMBL" id="TWD82489.1"/>
    </source>
</evidence>
<keyword evidence="3" id="KW-0285">Flavoprotein</keyword>
<dbReference type="GO" id="GO:0019646">
    <property type="term" value="P:aerobic electron transport chain"/>
    <property type="evidence" value="ECO:0007669"/>
    <property type="project" value="TreeGrafter"/>
</dbReference>
<evidence type="ECO:0000313" key="8">
    <source>
        <dbReference type="Proteomes" id="UP000318380"/>
    </source>
</evidence>
<organism evidence="7 8">
    <name type="scientific">Kribbella amoyensis</name>
    <dbReference type="NCBI Taxonomy" id="996641"/>
    <lineage>
        <taxon>Bacteria</taxon>
        <taxon>Bacillati</taxon>
        <taxon>Actinomycetota</taxon>
        <taxon>Actinomycetes</taxon>
        <taxon>Propionibacteriales</taxon>
        <taxon>Kribbellaceae</taxon>
        <taxon>Kribbella</taxon>
    </lineage>
</organism>
<dbReference type="InterPro" id="IPR023753">
    <property type="entry name" value="FAD/NAD-binding_dom"/>
</dbReference>
<protein>
    <submittedName>
        <fullName evidence="7">NADH dehydrogenase</fullName>
    </submittedName>
</protein>
<dbReference type="RefSeq" id="WP_145808116.1">
    <property type="nucleotide sequence ID" value="NZ_VIVK01000001.1"/>
</dbReference>
<dbReference type="Gene3D" id="3.50.50.100">
    <property type="match status" value="1"/>
</dbReference>
<keyword evidence="8" id="KW-1185">Reference proteome</keyword>
<evidence type="ECO:0000256" key="4">
    <source>
        <dbReference type="ARBA" id="ARBA00022827"/>
    </source>
</evidence>
<comment type="cofactor">
    <cofactor evidence="1">
        <name>FAD</name>
        <dbReference type="ChEBI" id="CHEBI:57692"/>
    </cofactor>
</comment>
<sequence>MTASTPAPGADRDDTGRVVVLGGGLAGVACAHKLGDEGIAVTLVDRNNYHQFQPLLYQVATAQLPAEDIARPHRTIFRELPAVEIRTTQATGIDLEHRTVTLAGGEQVSGADLVIAAGARPEYFGVPGAAEHAFPLYSVADAERLRLHLQDMVRAGSEAGADAGLLDIVVVGGGPTGVEISGAITELMAALVATGRISTPGRIVLIDRGKTLLGGFSDKSHEYAHEKLSSDGADPRLTTGVTAVHADRVELDDGTSIRTRTVIWGGGESAASVIGTATGLKTGRGGRIDVLPDLSVEGHSHVYAVGDAANIPAKDGAILPQLGSVAQQAGLWAAENILRERRGDKREPFRYKDKGIMAMIGRNAAVAEVGRHRHQVEGPVAFAAWLGVHAMLLSGAHSKADAFLSWAWDYFDRDHAAIVEWSDTPQRIVWGDDSADVPHITVDRPGPDTTAGRS</sequence>
<reference evidence="7 8" key="1">
    <citation type="submission" date="2019-06" db="EMBL/GenBank/DDBJ databases">
        <title>Sequencing the genomes of 1000 actinobacteria strains.</title>
        <authorList>
            <person name="Klenk H.-P."/>
        </authorList>
    </citation>
    <scope>NUCLEOTIDE SEQUENCE [LARGE SCALE GENOMIC DNA]</scope>
    <source>
        <strain evidence="7 8">DSM 24683</strain>
    </source>
</reference>
<proteinExistence type="inferred from homology"/>
<dbReference type="PRINTS" id="PR00411">
    <property type="entry name" value="PNDRDTASEI"/>
</dbReference>
<evidence type="ECO:0000256" key="2">
    <source>
        <dbReference type="ARBA" id="ARBA00005272"/>
    </source>
</evidence>
<dbReference type="AlphaFoldDB" id="A0A561BUE6"/>
<keyword evidence="4" id="KW-0274">FAD</keyword>
<dbReference type="OrthoDB" id="9781621at2"/>
<evidence type="ECO:0000256" key="3">
    <source>
        <dbReference type="ARBA" id="ARBA00022630"/>
    </source>
</evidence>
<dbReference type="Pfam" id="PF07992">
    <property type="entry name" value="Pyr_redox_2"/>
    <property type="match status" value="1"/>
</dbReference>
<evidence type="ECO:0000256" key="1">
    <source>
        <dbReference type="ARBA" id="ARBA00001974"/>
    </source>
</evidence>
<dbReference type="InterPro" id="IPR051169">
    <property type="entry name" value="NADH-Q_oxidoreductase"/>
</dbReference>
<evidence type="ECO:0000256" key="5">
    <source>
        <dbReference type="ARBA" id="ARBA00023002"/>
    </source>
</evidence>
<dbReference type="PANTHER" id="PTHR42913:SF3">
    <property type="entry name" value="64 KDA MITOCHONDRIAL NADH DEHYDROGENASE (EUROFUNG)"/>
    <property type="match status" value="1"/>
</dbReference>
<accession>A0A561BUE6</accession>
<comment type="caution">
    <text evidence="7">The sequence shown here is derived from an EMBL/GenBank/DDBJ whole genome shotgun (WGS) entry which is preliminary data.</text>
</comment>
<dbReference type="PRINTS" id="PR00368">
    <property type="entry name" value="FADPNR"/>
</dbReference>
<comment type="similarity">
    <text evidence="2">Belongs to the NADH dehydrogenase family.</text>
</comment>
<dbReference type="GO" id="GO:0003955">
    <property type="term" value="F:NAD(P)H dehydrogenase (quinone) activity"/>
    <property type="evidence" value="ECO:0007669"/>
    <property type="project" value="TreeGrafter"/>
</dbReference>
<keyword evidence="5" id="KW-0560">Oxidoreductase</keyword>
<dbReference type="InterPro" id="IPR036188">
    <property type="entry name" value="FAD/NAD-bd_sf"/>
</dbReference>
<dbReference type="PANTHER" id="PTHR42913">
    <property type="entry name" value="APOPTOSIS-INDUCING FACTOR 1"/>
    <property type="match status" value="1"/>
</dbReference>
<dbReference type="SUPFAM" id="SSF51905">
    <property type="entry name" value="FAD/NAD(P)-binding domain"/>
    <property type="match status" value="2"/>
</dbReference>
<evidence type="ECO:0000259" key="6">
    <source>
        <dbReference type="Pfam" id="PF07992"/>
    </source>
</evidence>
<dbReference type="EMBL" id="VIVK01000001">
    <property type="protein sequence ID" value="TWD82489.1"/>
    <property type="molecule type" value="Genomic_DNA"/>
</dbReference>